<feature type="domain" description="SH3" evidence="4">
    <location>
        <begin position="87"/>
        <end position="150"/>
    </location>
</feature>
<dbReference type="Gene3D" id="2.30.30.40">
    <property type="entry name" value="SH3 Domains"/>
    <property type="match status" value="2"/>
</dbReference>
<dbReference type="OrthoDB" id="548867at2759"/>
<evidence type="ECO:0000259" key="4">
    <source>
        <dbReference type="PROSITE" id="PS50002"/>
    </source>
</evidence>
<dbReference type="InterPro" id="IPR036028">
    <property type="entry name" value="SH3-like_dom_sf"/>
</dbReference>
<keyword evidence="1 2" id="KW-0728">SH3 domain</keyword>
<organism evidence="5 6">
    <name type="scientific">Olpidium bornovanus</name>
    <dbReference type="NCBI Taxonomy" id="278681"/>
    <lineage>
        <taxon>Eukaryota</taxon>
        <taxon>Fungi</taxon>
        <taxon>Fungi incertae sedis</taxon>
        <taxon>Olpidiomycota</taxon>
        <taxon>Olpidiomycotina</taxon>
        <taxon>Olpidiomycetes</taxon>
        <taxon>Olpidiales</taxon>
        <taxon>Olpidiaceae</taxon>
        <taxon>Olpidium</taxon>
    </lineage>
</organism>
<feature type="region of interest" description="Disordered" evidence="3">
    <location>
        <begin position="1"/>
        <end position="35"/>
    </location>
</feature>
<dbReference type="SMART" id="SM00326">
    <property type="entry name" value="SH3"/>
    <property type="match status" value="2"/>
</dbReference>
<dbReference type="Proteomes" id="UP000673691">
    <property type="component" value="Unassembled WGS sequence"/>
</dbReference>
<comment type="caution">
    <text evidence="5">The sequence shown here is derived from an EMBL/GenBank/DDBJ whole genome shotgun (WGS) entry which is preliminary data.</text>
</comment>
<feature type="domain" description="SH3" evidence="4">
    <location>
        <begin position="186"/>
        <end position="248"/>
    </location>
</feature>
<keyword evidence="6" id="KW-1185">Reference proteome</keyword>
<dbReference type="SUPFAM" id="SSF50044">
    <property type="entry name" value="SH3-domain"/>
    <property type="match status" value="2"/>
</dbReference>
<dbReference type="PROSITE" id="PS50002">
    <property type="entry name" value="SH3"/>
    <property type="match status" value="2"/>
</dbReference>
<feature type="compositionally biased region" description="Basic and acidic residues" evidence="3">
    <location>
        <begin position="1"/>
        <end position="12"/>
    </location>
</feature>
<gene>
    <name evidence="5" type="ORF">BJ554DRAFT_966</name>
</gene>
<feature type="non-terminal residue" evidence="5">
    <location>
        <position position="1"/>
    </location>
</feature>
<evidence type="ECO:0000256" key="2">
    <source>
        <dbReference type="PROSITE-ProRule" id="PRU00192"/>
    </source>
</evidence>
<evidence type="ECO:0000256" key="3">
    <source>
        <dbReference type="SAM" id="MobiDB-lite"/>
    </source>
</evidence>
<accession>A0A8H7ZT03</accession>
<evidence type="ECO:0000313" key="5">
    <source>
        <dbReference type="EMBL" id="KAG5458755.1"/>
    </source>
</evidence>
<dbReference type="AlphaFoldDB" id="A0A8H7ZT03"/>
<dbReference type="InterPro" id="IPR001452">
    <property type="entry name" value="SH3_domain"/>
</dbReference>
<reference evidence="5 6" key="1">
    <citation type="journal article" name="Sci. Rep.">
        <title>Genome-scale phylogenetic analyses confirm Olpidium as the closest living zoosporic fungus to the non-flagellated, terrestrial fungi.</title>
        <authorList>
            <person name="Chang Y."/>
            <person name="Rochon D."/>
            <person name="Sekimoto S."/>
            <person name="Wang Y."/>
            <person name="Chovatia M."/>
            <person name="Sandor L."/>
            <person name="Salamov A."/>
            <person name="Grigoriev I.V."/>
            <person name="Stajich J.E."/>
            <person name="Spatafora J.W."/>
        </authorList>
    </citation>
    <scope>NUCLEOTIDE SEQUENCE [LARGE SCALE GENOMIC DNA]</scope>
    <source>
        <strain evidence="5">S191</strain>
    </source>
</reference>
<protein>
    <recommendedName>
        <fullName evidence="4">SH3 domain-containing protein</fullName>
    </recommendedName>
</protein>
<dbReference type="EMBL" id="JAEFCI010007961">
    <property type="protein sequence ID" value="KAG5458755.1"/>
    <property type="molecule type" value="Genomic_DNA"/>
</dbReference>
<evidence type="ECO:0000313" key="6">
    <source>
        <dbReference type="Proteomes" id="UP000673691"/>
    </source>
</evidence>
<evidence type="ECO:0000256" key="1">
    <source>
        <dbReference type="ARBA" id="ARBA00022443"/>
    </source>
</evidence>
<name>A0A8H7ZT03_9FUNG</name>
<sequence>QQQREQRHHGQGEKAAPAVPAAGQLLDEAAGRPAERRHLGALRPDDATHRRGPNHQREGLVFARRRVLHDGEGAGRGSMLPRVPGARVKDEFRVTLAHPDAVHEGVLSFKKGDFFFVLNDELSSTWWEVCNPATNVRGHVPVSYFHVLQKTAAPGNAAEVVVHAGRAPSAPAFLRLNAGAGKEAKAQPLYAIVMYDFEAERADELSAFAGDPIVVLAQSNPEWYVAKHIGKLGGPGLIPVSFVEIRDAVTGVPVPCVDAMLEQTGLKIMPVPEWKKLNAEYEAASIDLTNPAALSPLAVSAVPGATTPFAA</sequence>
<proteinExistence type="predicted"/>
<dbReference type="Pfam" id="PF00018">
    <property type="entry name" value="SH3_1"/>
    <property type="match status" value="2"/>
</dbReference>